<evidence type="ECO:0000256" key="1">
    <source>
        <dbReference type="ARBA" id="ARBA00004071"/>
    </source>
</evidence>
<dbReference type="EC" id="3.2.1.51" evidence="3"/>
<dbReference type="AlphaFoldDB" id="A0A4S4FJL2"/>
<comment type="caution">
    <text evidence="8">The sequence shown here is derived from an EMBL/GenBank/DDBJ whole genome shotgun (WGS) entry which is preliminary data.</text>
</comment>
<dbReference type="PRINTS" id="PR00741">
    <property type="entry name" value="GLHYDRLASE29"/>
</dbReference>
<dbReference type="InterPro" id="IPR017853">
    <property type="entry name" value="GH"/>
</dbReference>
<evidence type="ECO:0000313" key="9">
    <source>
        <dbReference type="Proteomes" id="UP000309133"/>
    </source>
</evidence>
<dbReference type="GO" id="GO:0006004">
    <property type="term" value="P:fucose metabolic process"/>
    <property type="evidence" value="ECO:0007669"/>
    <property type="project" value="InterPro"/>
</dbReference>
<dbReference type="Proteomes" id="UP000309133">
    <property type="component" value="Unassembled WGS sequence"/>
</dbReference>
<dbReference type="Pfam" id="PF01120">
    <property type="entry name" value="Alpha_L_fucos"/>
    <property type="match status" value="1"/>
</dbReference>
<dbReference type="RefSeq" id="WP_136427656.1">
    <property type="nucleotide sequence ID" value="NZ_SSSM01000005.1"/>
</dbReference>
<reference evidence="8 9" key="1">
    <citation type="submission" date="2019-04" db="EMBL/GenBank/DDBJ databases">
        <authorList>
            <person name="Jiang L."/>
        </authorList>
    </citation>
    <scope>NUCLEOTIDE SEQUENCE [LARGE SCALE GENOMIC DNA]</scope>
    <source>
        <strain evidence="8 9">YIM 131853</strain>
    </source>
</reference>
<dbReference type="PANTHER" id="PTHR10030:SF37">
    <property type="entry name" value="ALPHA-L-FUCOSIDASE-RELATED"/>
    <property type="match status" value="1"/>
</dbReference>
<comment type="function">
    <text evidence="1">Alpha-L-fucosidase is responsible for hydrolyzing the alpha-1,6-linked fucose joined to the reducing-end N-acetylglucosamine of the carbohydrate moieties of glycoproteins.</text>
</comment>
<evidence type="ECO:0000256" key="4">
    <source>
        <dbReference type="ARBA" id="ARBA00022729"/>
    </source>
</evidence>
<evidence type="ECO:0000259" key="7">
    <source>
        <dbReference type="Pfam" id="PF01120"/>
    </source>
</evidence>
<evidence type="ECO:0000256" key="2">
    <source>
        <dbReference type="ARBA" id="ARBA00007951"/>
    </source>
</evidence>
<sequence>MTDSDHTLAQWAKDATLGIFIHWGLYSVPAWAEPTGAWGNIPPEEWFPHNAYAEWYANTTRIEGSPAAERHKEIYGDASYYDFLEMWNPSEYDPNEWAALFSSIGADYILPVTKHHDGVALWDAPGENQLSTVTRGPKQDLIGPLADAVRAHGMRFAVYYSGGLDWARTDYPPIQSLEDIEELRPKGVEYTALATSHMRDLIDRYQPSLIWNDIEWPDAGKTDGTLDELIAHYRAVVPDGVLNDRWGEKYWDYRISEYAFDAENEHGTGWEQTRGMGFSFGYNQVEDEALTITARELAKVWADIVARGGRLLLNVGPQSSGKIPDIQRRTLEALSPWMLEIKPLTADRSVLAPGVLELTSGEADSWYRAWRSRDQIIVVVEDPTLEFSSSDGTAVHVVPLPEATRTAV</sequence>
<keyword evidence="9" id="KW-1185">Reference proteome</keyword>
<evidence type="ECO:0000256" key="3">
    <source>
        <dbReference type="ARBA" id="ARBA00012662"/>
    </source>
</evidence>
<evidence type="ECO:0000256" key="6">
    <source>
        <dbReference type="ARBA" id="ARBA00023295"/>
    </source>
</evidence>
<evidence type="ECO:0000256" key="5">
    <source>
        <dbReference type="ARBA" id="ARBA00022801"/>
    </source>
</evidence>
<proteinExistence type="inferred from homology"/>
<dbReference type="InterPro" id="IPR000933">
    <property type="entry name" value="Glyco_hydro_29"/>
</dbReference>
<accession>A0A4S4FJL2</accession>
<keyword evidence="5" id="KW-0378">Hydrolase</keyword>
<comment type="similarity">
    <text evidence="2">Belongs to the glycosyl hydrolase 29 family.</text>
</comment>
<name>A0A4S4FJL2_9MICO</name>
<gene>
    <name evidence="8" type="ORF">E6C64_11435</name>
</gene>
<dbReference type="GO" id="GO:0005764">
    <property type="term" value="C:lysosome"/>
    <property type="evidence" value="ECO:0007669"/>
    <property type="project" value="TreeGrafter"/>
</dbReference>
<dbReference type="InterPro" id="IPR016286">
    <property type="entry name" value="FUC_metazoa-typ"/>
</dbReference>
<dbReference type="GO" id="GO:0016139">
    <property type="term" value="P:glycoside catabolic process"/>
    <property type="evidence" value="ECO:0007669"/>
    <property type="project" value="TreeGrafter"/>
</dbReference>
<dbReference type="PIRSF" id="PIRSF001092">
    <property type="entry name" value="Alpha-L-fucosidase"/>
    <property type="match status" value="1"/>
</dbReference>
<dbReference type="SUPFAM" id="SSF51445">
    <property type="entry name" value="(Trans)glycosidases"/>
    <property type="match status" value="1"/>
</dbReference>
<dbReference type="Gene3D" id="3.20.20.80">
    <property type="entry name" value="Glycosidases"/>
    <property type="match status" value="1"/>
</dbReference>
<dbReference type="SMART" id="SM00812">
    <property type="entry name" value="Alpha_L_fucos"/>
    <property type="match status" value="1"/>
</dbReference>
<keyword evidence="4" id="KW-0732">Signal</keyword>
<dbReference type="PANTHER" id="PTHR10030">
    <property type="entry name" value="ALPHA-L-FUCOSIDASE"/>
    <property type="match status" value="1"/>
</dbReference>
<protein>
    <recommendedName>
        <fullName evidence="3">alpha-L-fucosidase</fullName>
        <ecNumber evidence="3">3.2.1.51</ecNumber>
    </recommendedName>
</protein>
<organism evidence="8 9">
    <name type="scientific">Naasia lichenicola</name>
    <dbReference type="NCBI Taxonomy" id="2565933"/>
    <lineage>
        <taxon>Bacteria</taxon>
        <taxon>Bacillati</taxon>
        <taxon>Actinomycetota</taxon>
        <taxon>Actinomycetes</taxon>
        <taxon>Micrococcales</taxon>
        <taxon>Microbacteriaceae</taxon>
        <taxon>Naasia</taxon>
    </lineage>
</organism>
<feature type="domain" description="Glycoside hydrolase family 29 N-terminal" evidence="7">
    <location>
        <begin position="6"/>
        <end position="338"/>
    </location>
</feature>
<dbReference type="GO" id="GO:0004560">
    <property type="term" value="F:alpha-L-fucosidase activity"/>
    <property type="evidence" value="ECO:0007669"/>
    <property type="project" value="InterPro"/>
</dbReference>
<dbReference type="OrthoDB" id="5526311at2"/>
<keyword evidence="6" id="KW-0326">Glycosidase</keyword>
<dbReference type="EMBL" id="SSSM01000005">
    <property type="protein sequence ID" value="THG29326.1"/>
    <property type="molecule type" value="Genomic_DNA"/>
</dbReference>
<dbReference type="InterPro" id="IPR057739">
    <property type="entry name" value="Glyco_hydro_29_N"/>
</dbReference>
<evidence type="ECO:0000313" key="8">
    <source>
        <dbReference type="EMBL" id="THG29326.1"/>
    </source>
</evidence>